<comment type="caution">
    <text evidence="1">The sequence shown here is derived from an EMBL/GenBank/DDBJ whole genome shotgun (WGS) entry which is preliminary data.</text>
</comment>
<dbReference type="AlphaFoldDB" id="A0AAI8VHA9"/>
<protein>
    <submittedName>
        <fullName evidence="1">Uu.00g123480.m01.CDS01</fullName>
    </submittedName>
</protein>
<organism evidence="1 2">
    <name type="scientific">Anthostomella pinea</name>
    <dbReference type="NCBI Taxonomy" id="933095"/>
    <lineage>
        <taxon>Eukaryota</taxon>
        <taxon>Fungi</taxon>
        <taxon>Dikarya</taxon>
        <taxon>Ascomycota</taxon>
        <taxon>Pezizomycotina</taxon>
        <taxon>Sordariomycetes</taxon>
        <taxon>Xylariomycetidae</taxon>
        <taxon>Xylariales</taxon>
        <taxon>Xylariaceae</taxon>
        <taxon>Anthostomella</taxon>
    </lineage>
</organism>
<dbReference type="EMBL" id="CAUWAG010000007">
    <property type="protein sequence ID" value="CAJ2504954.1"/>
    <property type="molecule type" value="Genomic_DNA"/>
</dbReference>
<dbReference type="Proteomes" id="UP001295740">
    <property type="component" value="Unassembled WGS sequence"/>
</dbReference>
<keyword evidence="2" id="KW-1185">Reference proteome</keyword>
<accession>A0AAI8VHA9</accession>
<gene>
    <name evidence="1" type="ORF">KHLLAP_LOCUS5422</name>
</gene>
<proteinExistence type="predicted"/>
<name>A0AAI8VHA9_9PEZI</name>
<reference evidence="1" key="1">
    <citation type="submission" date="2023-10" db="EMBL/GenBank/DDBJ databases">
        <authorList>
            <person name="Hackl T."/>
        </authorList>
    </citation>
    <scope>NUCLEOTIDE SEQUENCE</scope>
</reference>
<sequence length="170" mass="17933">MNDAEVAEVKATAAEADFNDMAIAAILNEIRRDMEKFLLSINDIGTGGSTDSTSEKNIANAAAAADKDAIAAILNEIRSHMEKSRLSINGFGTGRSINNTSEKNIADGAAVADQTAIEAIFSEMQNRLQQSSLRINGVGTAGSDITAFIEPFGGEDEVEENEDFALAFAA</sequence>
<evidence type="ECO:0000313" key="2">
    <source>
        <dbReference type="Proteomes" id="UP001295740"/>
    </source>
</evidence>
<evidence type="ECO:0000313" key="1">
    <source>
        <dbReference type="EMBL" id="CAJ2504954.1"/>
    </source>
</evidence>